<evidence type="ECO:0000313" key="3">
    <source>
        <dbReference type="Proteomes" id="UP000694554"/>
    </source>
</evidence>
<dbReference type="AlphaFoldDB" id="A0A8C9BGI5"/>
<reference evidence="2" key="2">
    <citation type="submission" date="2025-08" db="UniProtKB">
        <authorList>
            <consortium name="Ensembl"/>
        </authorList>
    </citation>
    <scope>IDENTIFICATION</scope>
</reference>
<feature type="region of interest" description="Disordered" evidence="1">
    <location>
        <begin position="30"/>
        <end position="92"/>
    </location>
</feature>
<dbReference type="Proteomes" id="UP000694554">
    <property type="component" value="Chromosome 19"/>
</dbReference>
<sequence>MNRLWNIRRWEPLQGPLKWVPTLGELQKTLQKGDQSWGPSVCAPQNQPSDHGRGRLPARLGVARHPADGPAPRGHGALQPRPHQVPPSPHPLPPRPHLLLFRFHLLPLLGWSCWTWPTSTSTTCLPGT</sequence>
<name>A0A8C9BGI5_PHOSS</name>
<reference evidence="2" key="3">
    <citation type="submission" date="2025-09" db="UniProtKB">
        <authorList>
            <consortium name="Ensembl"/>
        </authorList>
    </citation>
    <scope>IDENTIFICATION</scope>
</reference>
<evidence type="ECO:0000313" key="2">
    <source>
        <dbReference type="Ensembl" id="ENSPSNP00000008512.1"/>
    </source>
</evidence>
<dbReference type="GeneTree" id="ENSGT00910000148545"/>
<protein>
    <submittedName>
        <fullName evidence="2">Uncharacterized protein</fullName>
    </submittedName>
</protein>
<accession>A0A8C9BGI5</accession>
<evidence type="ECO:0000256" key="1">
    <source>
        <dbReference type="SAM" id="MobiDB-lite"/>
    </source>
</evidence>
<keyword evidence="3" id="KW-1185">Reference proteome</keyword>
<proteinExistence type="predicted"/>
<reference evidence="2" key="1">
    <citation type="submission" date="2019-08" db="EMBL/GenBank/DDBJ databases">
        <title>Phocoena sinus (Vaquita) genome, mPhoSin1, primary haplotype.</title>
        <authorList>
            <person name="Morin P."/>
            <person name="Mountcastle J."/>
            <person name="Fungtammasan C."/>
            <person name="Rhie A."/>
            <person name="Rojas-Bracho L."/>
            <person name="Smith C.R."/>
            <person name="Taylor B.L."/>
            <person name="Gulland F.M.D."/>
            <person name="Musser W."/>
            <person name="Houck M."/>
            <person name="Haase B."/>
            <person name="Paez S."/>
            <person name="Howe K."/>
            <person name="Torrance J."/>
            <person name="Formenti G."/>
            <person name="Phillippy A."/>
            <person name="Ryder O."/>
            <person name="Jarvis E.D."/>
            <person name="Fedrigo O."/>
        </authorList>
    </citation>
    <scope>NUCLEOTIDE SEQUENCE [LARGE SCALE GENOMIC DNA]</scope>
</reference>
<organism evidence="2 3">
    <name type="scientific">Phocoena sinus</name>
    <name type="common">Vaquita</name>
    <dbReference type="NCBI Taxonomy" id="42100"/>
    <lineage>
        <taxon>Eukaryota</taxon>
        <taxon>Metazoa</taxon>
        <taxon>Chordata</taxon>
        <taxon>Craniata</taxon>
        <taxon>Vertebrata</taxon>
        <taxon>Euteleostomi</taxon>
        <taxon>Mammalia</taxon>
        <taxon>Eutheria</taxon>
        <taxon>Laurasiatheria</taxon>
        <taxon>Artiodactyla</taxon>
        <taxon>Whippomorpha</taxon>
        <taxon>Cetacea</taxon>
        <taxon>Odontoceti</taxon>
        <taxon>Phocoenidae</taxon>
        <taxon>Phocoena</taxon>
    </lineage>
</organism>
<feature type="compositionally biased region" description="Pro residues" evidence="1">
    <location>
        <begin position="83"/>
        <end position="92"/>
    </location>
</feature>
<dbReference type="Ensembl" id="ENSPSNT00000009630.1">
    <property type="protein sequence ID" value="ENSPSNP00000008512.1"/>
    <property type="gene ID" value="ENSPSNG00000006279.1"/>
</dbReference>
<feature type="compositionally biased region" description="Polar residues" evidence="1">
    <location>
        <begin position="30"/>
        <end position="49"/>
    </location>
</feature>